<sequence length="264" mass="30152">MATPADAATAAATVAKTQQQDIHDESVLAELDVAPGTKPVVPPHLLARLQQLDSPDKTHQDIDNKLAEAEERRKKLEVERVQKAAGEVTHAKMVSERTRQEADVSRDESIERMREKHENAERARQEQERARLSKLEEHSAKVASFQKDDQIARDAEIREIKDKLEQAEERRKALEEEKIKKLEEHQARVKQVREADSEAAIAQYEQQKAELDQKMKAAEQRRIDLETALKEKIQARQVQAEQVRQRQRSQGQISVEGVEGVETN</sequence>
<dbReference type="PANTHER" id="PTHR10104">
    <property type="entry name" value="STATHMIN"/>
    <property type="match status" value="1"/>
</dbReference>
<dbReference type="InterPro" id="IPR036002">
    <property type="entry name" value="Stathmin_sf"/>
</dbReference>
<feature type="region of interest" description="Disordered" evidence="1">
    <location>
        <begin position="243"/>
        <end position="264"/>
    </location>
</feature>
<reference evidence="2" key="1">
    <citation type="journal article" date="2020" name="Fungal Divers.">
        <title>Resolving the Mortierellaceae phylogeny through synthesis of multi-gene phylogenetics and phylogenomics.</title>
        <authorList>
            <person name="Vandepol N."/>
            <person name="Liber J."/>
            <person name="Desiro A."/>
            <person name="Na H."/>
            <person name="Kennedy M."/>
            <person name="Barry K."/>
            <person name="Grigoriev I.V."/>
            <person name="Miller A.N."/>
            <person name="O'Donnell K."/>
            <person name="Stajich J.E."/>
            <person name="Bonito G."/>
        </authorList>
    </citation>
    <scope>NUCLEOTIDE SEQUENCE</scope>
    <source>
        <strain evidence="2">KOD1015</strain>
    </source>
</reference>
<dbReference type="SUPFAM" id="SSF101494">
    <property type="entry name" value="Stathmin"/>
    <property type="match status" value="1"/>
</dbReference>
<dbReference type="AlphaFoldDB" id="A0A9P6KGN2"/>
<dbReference type="PRINTS" id="PR00345">
    <property type="entry name" value="STATHMIN"/>
</dbReference>
<evidence type="ECO:0000313" key="3">
    <source>
        <dbReference type="Proteomes" id="UP000780801"/>
    </source>
</evidence>
<organism evidence="2 3">
    <name type="scientific">Lunasporangiospora selenospora</name>
    <dbReference type="NCBI Taxonomy" id="979761"/>
    <lineage>
        <taxon>Eukaryota</taxon>
        <taxon>Fungi</taxon>
        <taxon>Fungi incertae sedis</taxon>
        <taxon>Mucoromycota</taxon>
        <taxon>Mortierellomycotina</taxon>
        <taxon>Mortierellomycetes</taxon>
        <taxon>Mortierellales</taxon>
        <taxon>Mortierellaceae</taxon>
        <taxon>Lunasporangiospora</taxon>
    </lineage>
</organism>
<dbReference type="Pfam" id="PF00836">
    <property type="entry name" value="Stathmin"/>
    <property type="match status" value="2"/>
</dbReference>
<proteinExistence type="predicted"/>
<keyword evidence="3" id="KW-1185">Reference proteome</keyword>
<dbReference type="InterPro" id="IPR000956">
    <property type="entry name" value="Stathmin_fam"/>
</dbReference>
<dbReference type="GO" id="GO:0005737">
    <property type="term" value="C:cytoplasm"/>
    <property type="evidence" value="ECO:0007669"/>
    <property type="project" value="TreeGrafter"/>
</dbReference>
<gene>
    <name evidence="2" type="ORF">BGW38_004905</name>
</gene>
<dbReference type="GO" id="GO:0015631">
    <property type="term" value="F:tubulin binding"/>
    <property type="evidence" value="ECO:0007669"/>
    <property type="project" value="TreeGrafter"/>
</dbReference>
<dbReference type="GO" id="GO:0031110">
    <property type="term" value="P:regulation of microtubule polymerization or depolymerization"/>
    <property type="evidence" value="ECO:0007669"/>
    <property type="project" value="InterPro"/>
</dbReference>
<feature type="region of interest" description="Disordered" evidence="1">
    <location>
        <begin position="80"/>
        <end position="147"/>
    </location>
</feature>
<name>A0A9P6KGN2_9FUNG</name>
<dbReference type="OrthoDB" id="2433859at2759"/>
<evidence type="ECO:0000256" key="1">
    <source>
        <dbReference type="SAM" id="MobiDB-lite"/>
    </source>
</evidence>
<dbReference type="Proteomes" id="UP000780801">
    <property type="component" value="Unassembled WGS sequence"/>
</dbReference>
<accession>A0A9P6KGN2</accession>
<feature type="compositionally biased region" description="Low complexity" evidence="1">
    <location>
        <begin position="1"/>
        <end position="17"/>
    </location>
</feature>
<evidence type="ECO:0000313" key="2">
    <source>
        <dbReference type="EMBL" id="KAF9584859.1"/>
    </source>
</evidence>
<dbReference type="GO" id="GO:0007019">
    <property type="term" value="P:microtubule depolymerization"/>
    <property type="evidence" value="ECO:0007669"/>
    <property type="project" value="TreeGrafter"/>
</dbReference>
<dbReference type="EMBL" id="JAABOA010000312">
    <property type="protein sequence ID" value="KAF9584859.1"/>
    <property type="molecule type" value="Genomic_DNA"/>
</dbReference>
<protein>
    <submittedName>
        <fullName evidence="2">Uncharacterized protein</fullName>
    </submittedName>
</protein>
<comment type="caution">
    <text evidence="2">The sequence shown here is derived from an EMBL/GenBank/DDBJ whole genome shotgun (WGS) entry which is preliminary data.</text>
</comment>
<feature type="region of interest" description="Disordered" evidence="1">
    <location>
        <begin position="1"/>
        <end position="20"/>
    </location>
</feature>
<dbReference type="Gene3D" id="6.10.280.30">
    <property type="match status" value="2"/>
</dbReference>
<feature type="compositionally biased region" description="Basic and acidic residues" evidence="1">
    <location>
        <begin position="89"/>
        <end position="147"/>
    </location>
</feature>
<dbReference type="PANTHER" id="PTHR10104:SF1">
    <property type="entry name" value="STATHMIN, ISOFORM D"/>
    <property type="match status" value="1"/>
</dbReference>